<evidence type="ECO:0000256" key="7">
    <source>
        <dbReference type="ARBA" id="ARBA00023061"/>
    </source>
</evidence>
<organism evidence="10 13">
    <name type="scientific">Aliirhizobium cellulosilyticum</name>
    <dbReference type="NCBI Taxonomy" id="393664"/>
    <lineage>
        <taxon>Bacteria</taxon>
        <taxon>Pseudomonadati</taxon>
        <taxon>Pseudomonadota</taxon>
        <taxon>Alphaproteobacteria</taxon>
        <taxon>Hyphomicrobiales</taxon>
        <taxon>Rhizobiaceae</taxon>
        <taxon>Aliirhizobium</taxon>
    </lineage>
</organism>
<proteinExistence type="inferred from homology"/>
<dbReference type="UniPathway" id="UPA00626">
    <property type="reaction ID" value="UER00678"/>
</dbReference>
<dbReference type="GO" id="GO:0045151">
    <property type="term" value="P:acetoin biosynthetic process"/>
    <property type="evidence" value="ECO:0007669"/>
    <property type="project" value="UniProtKB-UniRule"/>
</dbReference>
<dbReference type="Gene3D" id="3.30.1330.80">
    <property type="entry name" value="Hypothetical protein, similar to alpha- acetolactate decarboxylase, domain 2"/>
    <property type="match status" value="2"/>
</dbReference>
<keyword evidence="14" id="KW-1185">Reference proteome</keyword>
<evidence type="ECO:0000313" key="10">
    <source>
        <dbReference type="EMBL" id="MBB4349446.1"/>
    </source>
</evidence>
<dbReference type="Proteomes" id="UP000520770">
    <property type="component" value="Unassembled WGS sequence"/>
</dbReference>
<dbReference type="NCBIfam" id="TIGR01252">
    <property type="entry name" value="acetolac_decarb"/>
    <property type="match status" value="1"/>
</dbReference>
<comment type="similarity">
    <text evidence="3 9">Belongs to the alpha-acetolactate decarboxylase family.</text>
</comment>
<dbReference type="EMBL" id="JACIHM010000003">
    <property type="protein sequence ID" value="MBB4446963.1"/>
    <property type="molecule type" value="Genomic_DNA"/>
</dbReference>
<evidence type="ECO:0000313" key="14">
    <source>
        <dbReference type="Proteomes" id="UP000524535"/>
    </source>
</evidence>
<keyword evidence="7 9" id="KW-0005">Acetoin biosynthesis</keyword>
<keyword evidence="6 9" id="KW-0210">Decarboxylase</keyword>
<reference evidence="13 14" key="1">
    <citation type="submission" date="2020-08" db="EMBL/GenBank/DDBJ databases">
        <title>Genomic Encyclopedia of Type Strains, Phase IV (KMG-V): Genome sequencing to study the core and pangenomes of soil and plant-associated prokaryotes.</title>
        <authorList>
            <person name="Whitman W."/>
        </authorList>
    </citation>
    <scope>NUCLEOTIDE SEQUENCE [LARGE SCALE GENOMIC DNA]</scope>
    <source>
        <strain evidence="11 14">SEMIA 444</strain>
        <strain evidence="10 13">SEMIA 448</strain>
        <strain evidence="12 15">SEMIA 452</strain>
    </source>
</reference>
<dbReference type="RefSeq" id="WP_183824706.1">
    <property type="nucleotide sequence ID" value="NZ_JACIGW010000003.1"/>
</dbReference>
<comment type="pathway">
    <text evidence="2 9">Polyol metabolism; (R,R)-butane-2,3-diol biosynthesis; (R,R)-butane-2,3-diol from pyruvate: step 2/3.</text>
</comment>
<evidence type="ECO:0000256" key="2">
    <source>
        <dbReference type="ARBA" id="ARBA00005170"/>
    </source>
</evidence>
<dbReference type="PANTHER" id="PTHR35524:SF1">
    <property type="entry name" value="ALPHA-ACETOLACTATE DECARBOXYLASE"/>
    <property type="match status" value="1"/>
</dbReference>
<dbReference type="EC" id="4.1.1.5" evidence="4 9"/>
<evidence type="ECO:0000256" key="9">
    <source>
        <dbReference type="PIRNR" id="PIRNR001332"/>
    </source>
</evidence>
<dbReference type="EMBL" id="JACIGY010000003">
    <property type="protein sequence ID" value="MBB4412332.1"/>
    <property type="molecule type" value="Genomic_DNA"/>
</dbReference>
<protein>
    <recommendedName>
        <fullName evidence="5 9">Alpha-acetolactate decarboxylase</fullName>
        <ecNumber evidence="4 9">4.1.1.5</ecNumber>
    </recommendedName>
</protein>
<evidence type="ECO:0000256" key="8">
    <source>
        <dbReference type="ARBA" id="ARBA00023239"/>
    </source>
</evidence>
<evidence type="ECO:0000256" key="5">
    <source>
        <dbReference type="ARBA" id="ARBA00020164"/>
    </source>
</evidence>
<evidence type="ECO:0000313" key="15">
    <source>
        <dbReference type="Proteomes" id="UP000576087"/>
    </source>
</evidence>
<evidence type="ECO:0000313" key="13">
    <source>
        <dbReference type="Proteomes" id="UP000520770"/>
    </source>
</evidence>
<evidence type="ECO:0000256" key="1">
    <source>
        <dbReference type="ARBA" id="ARBA00001784"/>
    </source>
</evidence>
<evidence type="ECO:0000256" key="3">
    <source>
        <dbReference type="ARBA" id="ARBA00007106"/>
    </source>
</evidence>
<dbReference type="Proteomes" id="UP000524535">
    <property type="component" value="Unassembled WGS sequence"/>
</dbReference>
<name>A0A7W6S907_9HYPH</name>
<evidence type="ECO:0000313" key="11">
    <source>
        <dbReference type="EMBL" id="MBB4412332.1"/>
    </source>
</evidence>
<gene>
    <name evidence="11" type="ORF">GGE31_002845</name>
    <name evidence="10" type="ORF">GGE33_003208</name>
    <name evidence="12" type="ORF">GGE35_002785</name>
</gene>
<dbReference type="PANTHER" id="PTHR35524">
    <property type="entry name" value="ALPHA-ACETOLACTATE DECARBOXYLASE"/>
    <property type="match status" value="1"/>
</dbReference>
<evidence type="ECO:0000256" key="4">
    <source>
        <dbReference type="ARBA" id="ARBA00013204"/>
    </source>
</evidence>
<dbReference type="Proteomes" id="UP000576087">
    <property type="component" value="Unassembled WGS sequence"/>
</dbReference>
<sequence>MDNIQPLSGANELIASASVLADRVPNAVAGEAYQTSLMSALVDGVYEGTTTYGDLHSHGDFGLGTFNDLDGEMVGFDGVFYQLRSDGSVKIVDDTQRTPFALVTFFQDVADLKLEAVTMSEAFRLVEQSTQANLFSAIRIDGRFRTIVTRTVRKQSRPFPPLQEAAKGQKQSILHDVEGTLAGFRTPAYAGAFGVPGFHLHFLMADRKFGGHVLDFEVENAIGRLCPLQSFHLELPDTSDFLKADLSAPDLAEKISAAEGGNS</sequence>
<dbReference type="AlphaFoldDB" id="A0A7W6S907"/>
<dbReference type="PIRSF" id="PIRSF001332">
    <property type="entry name" value="Acetolac_decarb"/>
    <property type="match status" value="1"/>
</dbReference>
<dbReference type="EMBL" id="JACIGW010000003">
    <property type="protein sequence ID" value="MBB4349446.1"/>
    <property type="molecule type" value="Genomic_DNA"/>
</dbReference>
<dbReference type="GO" id="GO:0047605">
    <property type="term" value="F:acetolactate decarboxylase activity"/>
    <property type="evidence" value="ECO:0007669"/>
    <property type="project" value="UniProtKB-UniRule"/>
</dbReference>
<accession>A0A7W6S907</accession>
<evidence type="ECO:0000256" key="6">
    <source>
        <dbReference type="ARBA" id="ARBA00022793"/>
    </source>
</evidence>
<dbReference type="CDD" id="cd17299">
    <property type="entry name" value="acetolactate_decarboxylase"/>
    <property type="match status" value="1"/>
</dbReference>
<evidence type="ECO:0000313" key="12">
    <source>
        <dbReference type="EMBL" id="MBB4446963.1"/>
    </source>
</evidence>
<keyword evidence="8 9" id="KW-0456">Lyase</keyword>
<dbReference type="SUPFAM" id="SSF117856">
    <property type="entry name" value="AF0104/ALDC/Ptd012-like"/>
    <property type="match status" value="1"/>
</dbReference>
<dbReference type="Pfam" id="PF03306">
    <property type="entry name" value="AAL_decarboxy"/>
    <property type="match status" value="1"/>
</dbReference>
<comment type="caution">
    <text evidence="10">The sequence shown here is derived from an EMBL/GenBank/DDBJ whole genome shotgun (WGS) entry which is preliminary data.</text>
</comment>
<dbReference type="InterPro" id="IPR005128">
    <property type="entry name" value="Acetolactate_a_deCO2ase"/>
</dbReference>
<comment type="catalytic activity">
    <reaction evidence="1 9">
        <text>(2S)-2-acetolactate + H(+) = (R)-acetoin + CO2</text>
        <dbReference type="Rhea" id="RHEA:21580"/>
        <dbReference type="ChEBI" id="CHEBI:15378"/>
        <dbReference type="ChEBI" id="CHEBI:15686"/>
        <dbReference type="ChEBI" id="CHEBI:16526"/>
        <dbReference type="ChEBI" id="CHEBI:58476"/>
        <dbReference type="EC" id="4.1.1.5"/>
    </reaction>
</comment>